<evidence type="ECO:0000313" key="2">
    <source>
        <dbReference type="EMBL" id="TCO32174.1"/>
    </source>
</evidence>
<evidence type="ECO:0000256" key="1">
    <source>
        <dbReference type="SAM" id="MobiDB-lite"/>
    </source>
</evidence>
<accession>A0ABY2BVS7</accession>
<gene>
    <name evidence="2" type="ORF">EV644_101817</name>
</gene>
<sequence length="55" mass="5714">MVQSSTGPAGHFDGSRPLQRAMSHGSGPERARSGDSIKNGLVPFRAEPIAAPLLT</sequence>
<evidence type="ECO:0000313" key="3">
    <source>
        <dbReference type="Proteomes" id="UP000295818"/>
    </source>
</evidence>
<feature type="region of interest" description="Disordered" evidence="1">
    <location>
        <begin position="1"/>
        <end position="42"/>
    </location>
</feature>
<keyword evidence="3" id="KW-1185">Reference proteome</keyword>
<protein>
    <submittedName>
        <fullName evidence="2">Uncharacterized protein</fullName>
    </submittedName>
</protein>
<name>A0ABY2BVS7_9ACTN</name>
<organism evidence="2 3">
    <name type="scientific">Kribbella orskensis</name>
    <dbReference type="NCBI Taxonomy" id="2512216"/>
    <lineage>
        <taxon>Bacteria</taxon>
        <taxon>Bacillati</taxon>
        <taxon>Actinomycetota</taxon>
        <taxon>Actinomycetes</taxon>
        <taxon>Propionibacteriales</taxon>
        <taxon>Kribbellaceae</taxon>
        <taxon>Kribbella</taxon>
    </lineage>
</organism>
<comment type="caution">
    <text evidence="2">The sequence shown here is derived from an EMBL/GenBank/DDBJ whole genome shotgun (WGS) entry which is preliminary data.</text>
</comment>
<reference evidence="2 3" key="1">
    <citation type="journal article" date="2015" name="Stand. Genomic Sci.">
        <title>Genomic Encyclopedia of Bacterial and Archaeal Type Strains, Phase III: the genomes of soil and plant-associated and newly described type strains.</title>
        <authorList>
            <person name="Whitman W.B."/>
            <person name="Woyke T."/>
            <person name="Klenk H.P."/>
            <person name="Zhou Y."/>
            <person name="Lilburn T.G."/>
            <person name="Beck B.J."/>
            <person name="De Vos P."/>
            <person name="Vandamme P."/>
            <person name="Eisen J.A."/>
            <person name="Garrity G."/>
            <person name="Hugenholtz P."/>
            <person name="Kyrpides N.C."/>
        </authorList>
    </citation>
    <scope>NUCLEOTIDE SEQUENCE [LARGE SCALE GENOMIC DNA]</scope>
    <source>
        <strain evidence="2 3">VKM Ac-2538</strain>
    </source>
</reference>
<proteinExistence type="predicted"/>
<dbReference type="Proteomes" id="UP000295818">
    <property type="component" value="Unassembled WGS sequence"/>
</dbReference>
<dbReference type="EMBL" id="SLWM01000001">
    <property type="protein sequence ID" value="TCO32174.1"/>
    <property type="molecule type" value="Genomic_DNA"/>
</dbReference>